<comment type="function">
    <text evidence="2">Downstream effector molecule involved in the transmission of signals from tyrosine kinase receptors and small GTPases to the actin cytoskeleton. Promotes formation of actin filaments. Part of the WAVE complex that regulates lamellipodia formation. The WAVE complex regulates actin filament reorganization via its interaction with the Arp2/3 complex.</text>
</comment>
<keyword evidence="2" id="KW-0963">Cytoplasm</keyword>
<dbReference type="Gene3D" id="6.10.280.150">
    <property type="match status" value="2"/>
</dbReference>
<evidence type="ECO:0000259" key="4">
    <source>
        <dbReference type="PROSITE" id="PS51082"/>
    </source>
</evidence>
<dbReference type="PROSITE" id="PS51082">
    <property type="entry name" value="WH2"/>
    <property type="match status" value="1"/>
</dbReference>
<dbReference type="GO" id="GO:0005856">
    <property type="term" value="C:cytoskeleton"/>
    <property type="evidence" value="ECO:0007669"/>
    <property type="project" value="UniProtKB-SubCell"/>
</dbReference>
<dbReference type="Proteomes" id="UP001608902">
    <property type="component" value="Unassembled WGS sequence"/>
</dbReference>
<feature type="domain" description="WH2" evidence="4">
    <location>
        <begin position="393"/>
        <end position="410"/>
    </location>
</feature>
<name>A0ABD6EIV2_9BILA</name>
<evidence type="ECO:0000256" key="1">
    <source>
        <dbReference type="ARBA" id="ARBA00006993"/>
    </source>
</evidence>
<dbReference type="Gene3D" id="1.20.5.340">
    <property type="match status" value="1"/>
</dbReference>
<gene>
    <name evidence="5" type="ORF">AB6A40_005895</name>
</gene>
<accession>A0ABD6EIV2</accession>
<evidence type="ECO:0000256" key="2">
    <source>
        <dbReference type="RuleBase" id="RU367034"/>
    </source>
</evidence>
<proteinExistence type="inferred from homology"/>
<dbReference type="AlphaFoldDB" id="A0ABD6EIV2"/>
<comment type="subunit">
    <text evidence="2">Binds actin and the Arp2/3 complex.</text>
</comment>
<sequence length="455" mass="50663">MPLVKRAVSPVNVSLHRLPPSIKRDELLCVANGTLSNLVRQLSSLSRHAEQIFGEIYHDVVKLDHKTNTLKQRIERLTHKVTQLDCNQEQFSLGDLHLRKPFKSSCIIDQHTLDRQTLPSPLIEKYRACDSPPHLDALNPYRDDPKSALSFYTDPSYFFDLWKKEMLKETGDIRRNRAAKSPTTSKSPTKKKRNRHSAEPAPLPPRTSYMIASTQRPNEMLNFPSEYQAPQIARADKIEVPTGMSVPSMNHYLAQLPPAVAEKPIRVAPPIPQVAQKLQGNLEMMEKMANRLNAVDLQDYSVLDDEELPPPPPPLMHTSLVCSMPAPPSMQFVPPSETSTVPPPPPPPPPPQSGVRPLTATSEAAGPVGVVVGSFANKEEVPPSEKSGQPENQRSNLLAEIQSGIKLKQVQRKEQAAEERAAADSNDVAAILRRRMEKVLCSSDTESVSDDEEWE</sequence>
<protein>
    <recommendedName>
        <fullName evidence="2">Wiskott-Aldrich syndrome protein family member</fullName>
        <shortName evidence="2">WASP family protein member</shortName>
    </recommendedName>
</protein>
<comment type="subcellular location">
    <subcellularLocation>
        <location evidence="2">Cytoplasm</location>
        <location evidence="2">Cytoskeleton</location>
    </subcellularLocation>
</comment>
<organism evidence="5 6">
    <name type="scientific">Gnathostoma spinigerum</name>
    <dbReference type="NCBI Taxonomy" id="75299"/>
    <lineage>
        <taxon>Eukaryota</taxon>
        <taxon>Metazoa</taxon>
        <taxon>Ecdysozoa</taxon>
        <taxon>Nematoda</taxon>
        <taxon>Chromadorea</taxon>
        <taxon>Rhabditida</taxon>
        <taxon>Spirurina</taxon>
        <taxon>Gnathostomatomorpha</taxon>
        <taxon>Gnathostomatoidea</taxon>
        <taxon>Gnathostomatidae</taxon>
        <taxon>Gnathostoma</taxon>
    </lineage>
</organism>
<comment type="caution">
    <text evidence="5">The sequence shown here is derived from an EMBL/GenBank/DDBJ whole genome shotgun (WGS) entry which is preliminary data.</text>
</comment>
<dbReference type="GO" id="GO:0030036">
    <property type="term" value="P:actin cytoskeleton organization"/>
    <property type="evidence" value="ECO:0007669"/>
    <property type="project" value="UniProtKB-UniRule"/>
</dbReference>
<keyword evidence="2" id="KW-0009">Actin-binding</keyword>
<dbReference type="GO" id="GO:0003779">
    <property type="term" value="F:actin binding"/>
    <property type="evidence" value="ECO:0007669"/>
    <property type="project" value="UniProtKB-UniRule"/>
</dbReference>
<dbReference type="InterPro" id="IPR028288">
    <property type="entry name" value="SCAR/WAVE_fam"/>
</dbReference>
<feature type="compositionally biased region" description="Pro residues" evidence="3">
    <location>
        <begin position="341"/>
        <end position="352"/>
    </location>
</feature>
<evidence type="ECO:0000313" key="5">
    <source>
        <dbReference type="EMBL" id="MFH4979186.1"/>
    </source>
</evidence>
<dbReference type="PANTHER" id="PTHR12902:SF1">
    <property type="entry name" value="WISKOTT-ALDRICH SYNDROME PROTEIN FAMILY MEMBER"/>
    <property type="match status" value="1"/>
</dbReference>
<comment type="similarity">
    <text evidence="1 2">Belongs to the SCAR/WAVE family.</text>
</comment>
<feature type="region of interest" description="Disordered" evidence="3">
    <location>
        <begin position="327"/>
        <end position="359"/>
    </location>
</feature>
<dbReference type="InterPro" id="IPR003124">
    <property type="entry name" value="WH2_dom"/>
</dbReference>
<evidence type="ECO:0000313" key="6">
    <source>
        <dbReference type="Proteomes" id="UP001608902"/>
    </source>
</evidence>
<keyword evidence="6" id="KW-1185">Reference proteome</keyword>
<evidence type="ECO:0000256" key="3">
    <source>
        <dbReference type="SAM" id="MobiDB-lite"/>
    </source>
</evidence>
<reference evidence="5 6" key="1">
    <citation type="submission" date="2024-08" db="EMBL/GenBank/DDBJ databases">
        <title>Gnathostoma spinigerum genome.</title>
        <authorList>
            <person name="Gonzalez-Bertolin B."/>
            <person name="Monzon S."/>
            <person name="Zaballos A."/>
            <person name="Jimenez P."/>
            <person name="Dekumyoy P."/>
            <person name="Varona S."/>
            <person name="Cuesta I."/>
            <person name="Sumanam S."/>
            <person name="Adisakwattana P."/>
            <person name="Gasser R.B."/>
            <person name="Hernandez-Gonzalez A."/>
            <person name="Young N.D."/>
            <person name="Perteguer M.J."/>
        </authorList>
    </citation>
    <scope>NUCLEOTIDE SEQUENCE [LARGE SCALE GENOMIC DNA]</scope>
    <source>
        <strain evidence="5">AL3</strain>
        <tissue evidence="5">Liver</tissue>
    </source>
</reference>
<dbReference type="EMBL" id="JBGFUD010003936">
    <property type="protein sequence ID" value="MFH4979186.1"/>
    <property type="molecule type" value="Genomic_DNA"/>
</dbReference>
<feature type="region of interest" description="Disordered" evidence="3">
    <location>
        <begin position="173"/>
        <end position="207"/>
    </location>
</feature>
<keyword evidence="2" id="KW-0206">Cytoskeleton</keyword>
<dbReference type="PANTHER" id="PTHR12902">
    <property type="entry name" value="WASP-1"/>
    <property type="match status" value="1"/>
</dbReference>